<dbReference type="GO" id="GO:0003700">
    <property type="term" value="F:DNA-binding transcription factor activity"/>
    <property type="evidence" value="ECO:0007669"/>
    <property type="project" value="InterPro"/>
</dbReference>
<dbReference type="InterPro" id="IPR007219">
    <property type="entry name" value="XnlR_reg_dom"/>
</dbReference>
<dbReference type="GO" id="GO:0008270">
    <property type="term" value="F:zinc ion binding"/>
    <property type="evidence" value="ECO:0007669"/>
    <property type="project" value="InterPro"/>
</dbReference>
<gene>
    <name evidence="4" type="ORF">F503_04643</name>
</gene>
<dbReference type="CDD" id="cd12148">
    <property type="entry name" value="fungal_TF_MHR"/>
    <property type="match status" value="1"/>
</dbReference>
<keyword evidence="5" id="KW-1185">Reference proteome</keyword>
<dbReference type="SMART" id="SM00906">
    <property type="entry name" value="Fungal_trans"/>
    <property type="match status" value="1"/>
</dbReference>
<dbReference type="eggNOG" id="ENOG502RYZ8">
    <property type="taxonomic scope" value="Eukaryota"/>
</dbReference>
<dbReference type="VEuPathDB" id="FungiDB:F503_04643"/>
<organism evidence="4 5">
    <name type="scientific">Ophiostoma piceae (strain UAMH 11346)</name>
    <name type="common">Sap stain fungus</name>
    <dbReference type="NCBI Taxonomy" id="1262450"/>
    <lineage>
        <taxon>Eukaryota</taxon>
        <taxon>Fungi</taxon>
        <taxon>Dikarya</taxon>
        <taxon>Ascomycota</taxon>
        <taxon>Pezizomycotina</taxon>
        <taxon>Sordariomycetes</taxon>
        <taxon>Sordariomycetidae</taxon>
        <taxon>Ophiostomatales</taxon>
        <taxon>Ophiostomataceae</taxon>
        <taxon>Ophiostoma</taxon>
    </lineage>
</organism>
<dbReference type="EMBL" id="KE148162">
    <property type="protein sequence ID" value="EPE04128.1"/>
    <property type="molecule type" value="Genomic_DNA"/>
</dbReference>
<dbReference type="GO" id="GO:0006351">
    <property type="term" value="P:DNA-templated transcription"/>
    <property type="evidence" value="ECO:0007669"/>
    <property type="project" value="InterPro"/>
</dbReference>
<dbReference type="Proteomes" id="UP000016923">
    <property type="component" value="Unassembled WGS sequence"/>
</dbReference>
<feature type="domain" description="Xylanolytic transcriptional activator regulatory" evidence="3">
    <location>
        <begin position="323"/>
        <end position="395"/>
    </location>
</feature>
<dbReference type="Pfam" id="PF04082">
    <property type="entry name" value="Fungal_trans"/>
    <property type="match status" value="1"/>
</dbReference>
<evidence type="ECO:0000259" key="3">
    <source>
        <dbReference type="SMART" id="SM00906"/>
    </source>
</evidence>
<sequence>MGHGAREKKIDDLETRLDRITSIVEKIAETQVRASTSPEITRAAPGLESATTQSMDVSPVLLQRHDNIFVDQGQDRLAALAEHATQQADTLNVTQSNAALRQAQETASDFHGTSSVAAHASFAGQFVEDAVTGATMDSADASHPSMQVALESLRQLLRMQRQHSVASETHLQHVQMLGVKGLAGLALPPLESVVAILRELRDRKTLTFTLICVFDSIEAFSDMCKSVYFATEPFSTATYISVCTGLYYLFQEKAAIAVQEAQATDGQGEGRAEEYRAHCMTCRDNLETALAHLGLLQPLKQETVEALIMAESYATEISKPSLAWQLNAAACQAVLALGYHRKDYLPGETTDLMRRKRSVRFWFVYILDRGLALRFGRSPNLPDYDITLPRHIGPLDEPFQVHCATIQGWLRHAEAQGQAYETLYSPIALVQPIEQRVRSARACADNLLEEVRVLAESRMRLETESGGSGNGNGVDSIAAMLLKADEVSIRSTLTLVYRAIPPSSLGGAPESSSTFCVDCVECARDVMQLHFECMQMLERNSHLAPAYMHWTILFSPFIPFIVLFCHAVENCNRGDLVRVEKFKSSLEQFRNISEPVDRLYRLCEMLCDVASLYFEAKQAPTQYQHRQQQRPCYDADVPNGHGQSTPIVRAEFQTHLGHTGNLLGIDEGILPGVGPYYPTNVESQATQAANWYLDYVNMVGWSELSPSSWPR</sequence>
<keyword evidence="2" id="KW-1133">Transmembrane helix</keyword>
<protein>
    <submittedName>
        <fullName evidence="4">Fungal specific transcription factor domain protein</fullName>
    </submittedName>
</protein>
<keyword evidence="1" id="KW-0539">Nucleus</keyword>
<reference evidence="4 5" key="1">
    <citation type="journal article" date="2013" name="BMC Genomics">
        <title>The genome and transcriptome of the pine saprophyte Ophiostoma piceae, and a comparison with the bark beetle-associated pine pathogen Grosmannia clavigera.</title>
        <authorList>
            <person name="Haridas S."/>
            <person name="Wang Y."/>
            <person name="Lim L."/>
            <person name="Massoumi Alamouti S."/>
            <person name="Jackman S."/>
            <person name="Docking R."/>
            <person name="Robertson G."/>
            <person name="Birol I."/>
            <person name="Bohlmann J."/>
            <person name="Breuil C."/>
        </authorList>
    </citation>
    <scope>NUCLEOTIDE SEQUENCE [LARGE SCALE GENOMIC DNA]</scope>
    <source>
        <strain evidence="4 5">UAMH 11346</strain>
    </source>
</reference>
<name>S3CCT3_OPHP1</name>
<evidence type="ECO:0000256" key="1">
    <source>
        <dbReference type="ARBA" id="ARBA00023242"/>
    </source>
</evidence>
<evidence type="ECO:0000256" key="2">
    <source>
        <dbReference type="SAM" id="Phobius"/>
    </source>
</evidence>
<dbReference type="STRING" id="1262450.S3CCT3"/>
<feature type="transmembrane region" description="Helical" evidence="2">
    <location>
        <begin position="547"/>
        <end position="568"/>
    </location>
</feature>
<evidence type="ECO:0000313" key="4">
    <source>
        <dbReference type="EMBL" id="EPE04128.1"/>
    </source>
</evidence>
<keyword evidence="2" id="KW-0472">Membrane</keyword>
<evidence type="ECO:0000313" key="5">
    <source>
        <dbReference type="Proteomes" id="UP000016923"/>
    </source>
</evidence>
<keyword evidence="2" id="KW-0812">Transmembrane</keyword>
<dbReference type="InterPro" id="IPR050987">
    <property type="entry name" value="AtrR-like"/>
</dbReference>
<dbReference type="PANTHER" id="PTHR46910">
    <property type="entry name" value="TRANSCRIPTION FACTOR PDR1"/>
    <property type="match status" value="1"/>
</dbReference>
<dbReference type="PANTHER" id="PTHR46910:SF5">
    <property type="entry name" value="ZN(II)2CYS6 TRANSCRIPTION FACTOR (EUROFUNG)"/>
    <property type="match status" value="1"/>
</dbReference>
<dbReference type="HOGENOM" id="CLU_009377_1_1_1"/>
<accession>S3CCT3</accession>
<dbReference type="OMA" id="NLFVEQH"/>
<dbReference type="OrthoDB" id="103819at2759"/>
<proteinExistence type="predicted"/>
<dbReference type="GO" id="GO:0003677">
    <property type="term" value="F:DNA binding"/>
    <property type="evidence" value="ECO:0007669"/>
    <property type="project" value="InterPro"/>
</dbReference>
<dbReference type="AlphaFoldDB" id="S3CCT3"/>